<dbReference type="Gene3D" id="3.75.10.10">
    <property type="entry name" value="L-arginine/glycine Amidinotransferase, Chain A"/>
    <property type="match status" value="1"/>
</dbReference>
<feature type="active site" evidence="3">
    <location>
        <position position="244"/>
    </location>
</feature>
<reference evidence="4" key="1">
    <citation type="submission" date="2019-02" db="EMBL/GenBank/DDBJ databases">
        <authorList>
            <person name="Gruber-Vodicka R. H."/>
            <person name="Seah K. B. B."/>
        </authorList>
    </citation>
    <scope>NUCLEOTIDE SEQUENCE</scope>
    <source>
        <strain evidence="4">BECK_S127</strain>
    </source>
</reference>
<dbReference type="PANTHER" id="PTHR10488:SF1">
    <property type="entry name" value="GLYCINE AMIDINOTRANSFERASE, MITOCHONDRIAL"/>
    <property type="match status" value="1"/>
</dbReference>
<dbReference type="SUPFAM" id="SSF55909">
    <property type="entry name" value="Pentein"/>
    <property type="match status" value="1"/>
</dbReference>
<dbReference type="AlphaFoldDB" id="A0A451BJJ3"/>
<protein>
    <submittedName>
        <fullName evidence="4">Glycine amidinotransferase</fullName>
    </submittedName>
</protein>
<gene>
    <name evidence="4" type="ORF">BECKSD772D_GA0070982_101521</name>
</gene>
<sequence>MDNDTLPIVNSHTEWDLLEEIIVGNPENAVFLLWDPVEQIIFSDAEKQKIAQSLPLDTPYPKEYIDAAKRDLAEFIHILEAEGVNVRLGDVVDNYKMPFSTPDWKVACGVSAMNPRDLFMVIGNEILETPGAARSRYFEARAYRRLFREYFNAGAKWSAAPRPLLLDELYDSDYGQNLAKQGQTYCLTNAEPVFDAADFVRCGRDIFGQLSHVTNQSGVDWLQRHLGDNYRIHLIRNRDPKALHIDTGFMPLAPGKVLVNPEFLDVGALPSILHSWEILVAPQPVPYRTKPKVMSDWISINTLMLDEKRIVVERRQEPLISALKKWGFEPIPCSFENHYPFGGGFHCATLDIRRRGELQSYF</sequence>
<dbReference type="GO" id="GO:0006601">
    <property type="term" value="P:creatine biosynthetic process"/>
    <property type="evidence" value="ECO:0007669"/>
    <property type="project" value="TreeGrafter"/>
</dbReference>
<comment type="similarity">
    <text evidence="1">Belongs to the amidinotransferase family.</text>
</comment>
<dbReference type="PANTHER" id="PTHR10488">
    <property type="entry name" value="GLYCINE AMIDINOTRANSFERASE, MITOCHONDRIAL"/>
    <property type="match status" value="1"/>
</dbReference>
<feature type="active site" evidence="3">
    <location>
        <position position="195"/>
    </location>
</feature>
<proteinExistence type="inferred from homology"/>
<evidence type="ECO:0000256" key="2">
    <source>
        <dbReference type="ARBA" id="ARBA00022679"/>
    </source>
</evidence>
<evidence type="ECO:0000256" key="3">
    <source>
        <dbReference type="PIRSR" id="PIRSR633195-1"/>
    </source>
</evidence>
<dbReference type="InterPro" id="IPR033195">
    <property type="entry name" value="AmidinoTrfase"/>
</dbReference>
<dbReference type="GO" id="GO:0015068">
    <property type="term" value="F:glycine amidinotransferase activity"/>
    <property type="evidence" value="ECO:0007669"/>
    <property type="project" value="TreeGrafter"/>
</dbReference>
<evidence type="ECO:0000256" key="1">
    <source>
        <dbReference type="ARBA" id="ARBA00006943"/>
    </source>
</evidence>
<organism evidence="4">
    <name type="scientific">Candidatus Kentrum sp. SD</name>
    <dbReference type="NCBI Taxonomy" id="2126332"/>
    <lineage>
        <taxon>Bacteria</taxon>
        <taxon>Pseudomonadati</taxon>
        <taxon>Pseudomonadota</taxon>
        <taxon>Gammaproteobacteria</taxon>
        <taxon>Candidatus Kentrum</taxon>
    </lineage>
</organism>
<keyword evidence="2 4" id="KW-0808">Transferase</keyword>
<evidence type="ECO:0000313" key="4">
    <source>
        <dbReference type="EMBL" id="VFK78447.1"/>
    </source>
</evidence>
<name>A0A451BJJ3_9GAMM</name>
<accession>A0A451BJJ3</accession>
<dbReference type="EMBL" id="CAADHB010000015">
    <property type="protein sequence ID" value="VFK78447.1"/>
    <property type="molecule type" value="Genomic_DNA"/>
</dbReference>
<feature type="active site" description="Amidino-cysteine intermediate" evidence="3">
    <location>
        <position position="347"/>
    </location>
</feature>